<feature type="domain" description="L,D-TPase catalytic" evidence="9">
    <location>
        <begin position="209"/>
        <end position="319"/>
    </location>
</feature>
<dbReference type="EMBL" id="JAVREQ010000015">
    <property type="protein sequence ID" value="MDT0380578.1"/>
    <property type="molecule type" value="Genomic_DNA"/>
</dbReference>
<evidence type="ECO:0000256" key="3">
    <source>
        <dbReference type="ARBA" id="ARBA00022960"/>
    </source>
</evidence>
<keyword evidence="3 6" id="KW-0133">Cell shape</keyword>
<dbReference type="InterPro" id="IPR038063">
    <property type="entry name" value="Transpep_catalytic_dom"/>
</dbReference>
<proteinExistence type="predicted"/>
<reference evidence="11" key="1">
    <citation type="submission" date="2023-07" db="EMBL/GenBank/DDBJ databases">
        <title>30 novel species of actinomycetes from the DSMZ collection.</title>
        <authorList>
            <person name="Nouioui I."/>
        </authorList>
    </citation>
    <scope>NUCLEOTIDE SEQUENCE [LARGE SCALE GENOMIC DNA]</scope>
    <source>
        <strain evidence="11">DSM 42041</strain>
    </source>
</reference>
<dbReference type="SUPFAM" id="SSF141523">
    <property type="entry name" value="L,D-transpeptidase catalytic domain-like"/>
    <property type="match status" value="1"/>
</dbReference>
<evidence type="ECO:0000256" key="8">
    <source>
        <dbReference type="SAM" id="SignalP"/>
    </source>
</evidence>
<feature type="chain" id="PRO_5047533446" evidence="8">
    <location>
        <begin position="35"/>
        <end position="325"/>
    </location>
</feature>
<keyword evidence="4 6" id="KW-0573">Peptidoglycan synthesis</keyword>
<evidence type="ECO:0000313" key="10">
    <source>
        <dbReference type="EMBL" id="MDT0380578.1"/>
    </source>
</evidence>
<dbReference type="Gene3D" id="2.40.440.10">
    <property type="entry name" value="L,D-transpeptidase catalytic domain-like"/>
    <property type="match status" value="1"/>
</dbReference>
<keyword evidence="5 6" id="KW-0961">Cell wall biogenesis/degradation</keyword>
<protein>
    <submittedName>
        <fullName evidence="10">L,D-transpeptidase family protein</fullName>
    </submittedName>
</protein>
<name>A0ABU2NUB2_9ACTN</name>
<dbReference type="RefSeq" id="WP_311674317.1">
    <property type="nucleotide sequence ID" value="NZ_JAVREQ010000015.1"/>
</dbReference>
<dbReference type="Proteomes" id="UP001183414">
    <property type="component" value="Unassembled WGS sequence"/>
</dbReference>
<dbReference type="CDD" id="cd16913">
    <property type="entry name" value="YkuD_like"/>
    <property type="match status" value="1"/>
</dbReference>
<keyword evidence="11" id="KW-1185">Reference proteome</keyword>
<evidence type="ECO:0000259" key="9">
    <source>
        <dbReference type="PROSITE" id="PS52029"/>
    </source>
</evidence>
<keyword evidence="8" id="KW-0732">Signal</keyword>
<evidence type="ECO:0000256" key="7">
    <source>
        <dbReference type="SAM" id="MobiDB-lite"/>
    </source>
</evidence>
<dbReference type="PANTHER" id="PTHR30582:SF33">
    <property type="entry name" value="EXPORTED PROTEIN"/>
    <property type="match status" value="1"/>
</dbReference>
<sequence>MHSTNPRKRPRLRAALLAALTALPLVLAGGAATAAPGDGPMPRGHVPEADLVPGYPLPEKQPYQRGTPDQGSFPPSTAEDGPAGSTAPEGSTRARPTPRTPGAEYAVRSSLIEYVPPGEQIRADEPKPKLPPCTASTGPYQLFVERYLGLEEDGVQSKADCRAIQEWQTKVGIYPNSGFAGPVTWKVMTLRWARAHPEKLRGCPRREGVVACLDLSRQIMWVRDGDRMVYDPVPIRSGKPGYETRTGWHDVYLRVRHEHSTLYDSPMPFSQYFDGGQALHGVYDDLYTGPGSHGCVNLRYEDAERLWQVLGKGDRVYVWGAKPER</sequence>
<evidence type="ECO:0000256" key="5">
    <source>
        <dbReference type="ARBA" id="ARBA00023316"/>
    </source>
</evidence>
<keyword evidence="2" id="KW-0808">Transferase</keyword>
<organism evidence="10 11">
    <name type="scientific">Streptomyces hazeniae</name>
    <dbReference type="NCBI Taxonomy" id="3075538"/>
    <lineage>
        <taxon>Bacteria</taxon>
        <taxon>Bacillati</taxon>
        <taxon>Actinomycetota</taxon>
        <taxon>Actinomycetes</taxon>
        <taxon>Kitasatosporales</taxon>
        <taxon>Streptomycetaceae</taxon>
        <taxon>Streptomyces</taxon>
    </lineage>
</organism>
<feature type="region of interest" description="Disordered" evidence="7">
    <location>
        <begin position="31"/>
        <end position="103"/>
    </location>
</feature>
<feature type="signal peptide" evidence="8">
    <location>
        <begin position="1"/>
        <end position="34"/>
    </location>
</feature>
<dbReference type="PROSITE" id="PS52029">
    <property type="entry name" value="LD_TPASE"/>
    <property type="match status" value="1"/>
</dbReference>
<comment type="caution">
    <text evidence="10">The sequence shown here is derived from an EMBL/GenBank/DDBJ whole genome shotgun (WGS) entry which is preliminary data.</text>
</comment>
<dbReference type="Pfam" id="PF03734">
    <property type="entry name" value="YkuD"/>
    <property type="match status" value="1"/>
</dbReference>
<accession>A0ABU2NUB2</accession>
<dbReference type="InterPro" id="IPR005490">
    <property type="entry name" value="LD_TPept_cat_dom"/>
</dbReference>
<evidence type="ECO:0000256" key="1">
    <source>
        <dbReference type="ARBA" id="ARBA00004752"/>
    </source>
</evidence>
<feature type="active site" description="Proton donor/acceptor" evidence="6">
    <location>
        <position position="280"/>
    </location>
</feature>
<evidence type="ECO:0000256" key="2">
    <source>
        <dbReference type="ARBA" id="ARBA00022679"/>
    </source>
</evidence>
<dbReference type="InterPro" id="IPR050979">
    <property type="entry name" value="LD-transpeptidase"/>
</dbReference>
<evidence type="ECO:0000256" key="6">
    <source>
        <dbReference type="PROSITE-ProRule" id="PRU01373"/>
    </source>
</evidence>
<feature type="active site" description="Nucleophile" evidence="6">
    <location>
        <position position="295"/>
    </location>
</feature>
<evidence type="ECO:0000256" key="4">
    <source>
        <dbReference type="ARBA" id="ARBA00022984"/>
    </source>
</evidence>
<gene>
    <name evidence="10" type="ORF">RM572_17635</name>
</gene>
<dbReference type="PANTHER" id="PTHR30582">
    <property type="entry name" value="L,D-TRANSPEPTIDASE"/>
    <property type="match status" value="1"/>
</dbReference>
<evidence type="ECO:0000313" key="11">
    <source>
        <dbReference type="Proteomes" id="UP001183414"/>
    </source>
</evidence>
<comment type="pathway">
    <text evidence="1 6">Cell wall biogenesis; peptidoglycan biosynthesis.</text>
</comment>